<dbReference type="Proteomes" id="UP000019132">
    <property type="component" value="Unassembled WGS sequence"/>
</dbReference>
<evidence type="ECO:0000313" key="1">
    <source>
        <dbReference type="EnsemblProtists" id="PYU1_T006256"/>
    </source>
</evidence>
<dbReference type="AlphaFoldDB" id="K3WMR4"/>
<dbReference type="OMA" id="LFGPKWT"/>
<protein>
    <recommendedName>
        <fullName evidence="3">PH domain-containing protein</fullName>
    </recommendedName>
</protein>
<dbReference type="VEuPathDB" id="FungiDB:PYU1_G006244"/>
<organism evidence="1 2">
    <name type="scientific">Globisporangium ultimum (strain ATCC 200006 / CBS 805.95 / DAOM BR144)</name>
    <name type="common">Pythium ultimum</name>
    <dbReference type="NCBI Taxonomy" id="431595"/>
    <lineage>
        <taxon>Eukaryota</taxon>
        <taxon>Sar</taxon>
        <taxon>Stramenopiles</taxon>
        <taxon>Oomycota</taxon>
        <taxon>Peronosporomycetes</taxon>
        <taxon>Pythiales</taxon>
        <taxon>Pythiaceae</taxon>
        <taxon>Globisporangium</taxon>
    </lineage>
</organism>
<evidence type="ECO:0000313" key="2">
    <source>
        <dbReference type="Proteomes" id="UP000019132"/>
    </source>
</evidence>
<dbReference type="eggNOG" id="ENOG502T31Z">
    <property type="taxonomic scope" value="Eukaryota"/>
</dbReference>
<dbReference type="HOGENOM" id="CLU_142559_0_0_1"/>
<reference evidence="1" key="3">
    <citation type="submission" date="2015-02" db="UniProtKB">
        <authorList>
            <consortium name="EnsemblProtists"/>
        </authorList>
    </citation>
    <scope>IDENTIFICATION</scope>
    <source>
        <strain evidence="1">DAOM BR144</strain>
    </source>
</reference>
<dbReference type="STRING" id="431595.K3WMR4"/>
<dbReference type="EnsemblProtists" id="PYU1_T006256">
    <property type="protein sequence ID" value="PYU1_T006256"/>
    <property type="gene ID" value="PYU1_G006244"/>
</dbReference>
<reference evidence="2" key="2">
    <citation type="submission" date="2010-04" db="EMBL/GenBank/DDBJ databases">
        <authorList>
            <person name="Buell R."/>
            <person name="Hamilton J."/>
            <person name="Hostetler J."/>
        </authorList>
    </citation>
    <scope>NUCLEOTIDE SEQUENCE [LARGE SCALE GENOMIC DNA]</scope>
    <source>
        <strain evidence="2">DAOM:BR144</strain>
    </source>
</reference>
<name>K3WMR4_GLOUD</name>
<dbReference type="EMBL" id="GL376625">
    <property type="status" value="NOT_ANNOTATED_CDS"/>
    <property type="molecule type" value="Genomic_DNA"/>
</dbReference>
<dbReference type="InParanoid" id="K3WMR4"/>
<dbReference type="Gene3D" id="2.30.29.30">
    <property type="entry name" value="Pleckstrin-homology domain (PH domain)/Phosphotyrosine-binding domain (PTB)"/>
    <property type="match status" value="1"/>
</dbReference>
<dbReference type="InterPro" id="IPR011993">
    <property type="entry name" value="PH-like_dom_sf"/>
</dbReference>
<accession>K3WMR4</accession>
<sequence length="100" mass="11301">MEPKSGKLHKLGHGLFGPKWTEKWVHLDGNVLKYFPMATDQPVFSLSSSRQSAAISLTDYAFGLADEKKLNRKFSFQFVSKEKVPGLIERKAEKTKLSCL</sequence>
<keyword evidence="2" id="KW-1185">Reference proteome</keyword>
<proteinExistence type="predicted"/>
<dbReference type="SUPFAM" id="SSF50729">
    <property type="entry name" value="PH domain-like"/>
    <property type="match status" value="1"/>
</dbReference>
<evidence type="ECO:0008006" key="3">
    <source>
        <dbReference type="Google" id="ProtNLM"/>
    </source>
</evidence>
<reference evidence="2" key="1">
    <citation type="journal article" date="2010" name="Genome Biol.">
        <title>Genome sequence of the necrotrophic plant pathogen Pythium ultimum reveals original pathogenicity mechanisms and effector repertoire.</title>
        <authorList>
            <person name="Levesque C.A."/>
            <person name="Brouwer H."/>
            <person name="Cano L."/>
            <person name="Hamilton J.P."/>
            <person name="Holt C."/>
            <person name="Huitema E."/>
            <person name="Raffaele S."/>
            <person name="Robideau G.P."/>
            <person name="Thines M."/>
            <person name="Win J."/>
            <person name="Zerillo M.M."/>
            <person name="Beakes G.W."/>
            <person name="Boore J.L."/>
            <person name="Busam D."/>
            <person name="Dumas B."/>
            <person name="Ferriera S."/>
            <person name="Fuerstenberg S.I."/>
            <person name="Gachon C.M."/>
            <person name="Gaulin E."/>
            <person name="Govers F."/>
            <person name="Grenville-Briggs L."/>
            <person name="Horner N."/>
            <person name="Hostetler J."/>
            <person name="Jiang R.H."/>
            <person name="Johnson J."/>
            <person name="Krajaejun T."/>
            <person name="Lin H."/>
            <person name="Meijer H.J."/>
            <person name="Moore B."/>
            <person name="Morris P."/>
            <person name="Phuntmart V."/>
            <person name="Puiu D."/>
            <person name="Shetty J."/>
            <person name="Stajich J.E."/>
            <person name="Tripathy S."/>
            <person name="Wawra S."/>
            <person name="van West P."/>
            <person name="Whitty B.R."/>
            <person name="Coutinho P.M."/>
            <person name="Henrissat B."/>
            <person name="Martin F."/>
            <person name="Thomas P.D."/>
            <person name="Tyler B.M."/>
            <person name="De Vries R.P."/>
            <person name="Kamoun S."/>
            <person name="Yandell M."/>
            <person name="Tisserat N."/>
            <person name="Buell C.R."/>
        </authorList>
    </citation>
    <scope>NUCLEOTIDE SEQUENCE</scope>
    <source>
        <strain evidence="2">DAOM:BR144</strain>
    </source>
</reference>